<gene>
    <name evidence="4" type="ORF">DP923_08090</name>
</gene>
<evidence type="ECO:0000256" key="1">
    <source>
        <dbReference type="ARBA" id="ARBA00022801"/>
    </source>
</evidence>
<comment type="cofactor">
    <cofactor evidence="2">
        <name>Mn(2+)</name>
        <dbReference type="ChEBI" id="CHEBI:29035"/>
    </cofactor>
    <text evidence="2">The Mn(2+) ion enhances activity.</text>
</comment>
<dbReference type="InterPro" id="IPR011650">
    <property type="entry name" value="Peptidase_M20_dimer"/>
</dbReference>
<dbReference type="PIRSF" id="PIRSF005962">
    <property type="entry name" value="Pept_M20D_amidohydro"/>
    <property type="match status" value="1"/>
</dbReference>
<organism evidence="4 5">
    <name type="scientific">Pontibacter arcticus</name>
    <dbReference type="NCBI Taxonomy" id="2080288"/>
    <lineage>
        <taxon>Bacteria</taxon>
        <taxon>Pseudomonadati</taxon>
        <taxon>Bacteroidota</taxon>
        <taxon>Cytophagia</taxon>
        <taxon>Cytophagales</taxon>
        <taxon>Hymenobacteraceae</taxon>
        <taxon>Pontibacter</taxon>
    </lineage>
</organism>
<accession>A0A364RFQ2</accession>
<dbReference type="InterPro" id="IPR017439">
    <property type="entry name" value="Amidohydrolase"/>
</dbReference>
<dbReference type="EMBL" id="QMDV01000002">
    <property type="protein sequence ID" value="RAU83178.1"/>
    <property type="molecule type" value="Genomic_DNA"/>
</dbReference>
<keyword evidence="5" id="KW-1185">Reference proteome</keyword>
<dbReference type="NCBIfam" id="TIGR01891">
    <property type="entry name" value="amidohydrolases"/>
    <property type="match status" value="1"/>
</dbReference>
<protein>
    <submittedName>
        <fullName evidence="4">Amidohydrolase</fullName>
    </submittedName>
</protein>
<dbReference type="Proteomes" id="UP000251692">
    <property type="component" value="Unassembled WGS sequence"/>
</dbReference>
<feature type="domain" description="Peptidase M20 dimerisation" evidence="3">
    <location>
        <begin position="186"/>
        <end position="279"/>
    </location>
</feature>
<dbReference type="GO" id="GO:0016787">
    <property type="term" value="F:hydrolase activity"/>
    <property type="evidence" value="ECO:0007669"/>
    <property type="project" value="UniProtKB-KW"/>
</dbReference>
<dbReference type="RefSeq" id="WP_112305328.1">
    <property type="nucleotide sequence ID" value="NZ_QMDV01000002.1"/>
</dbReference>
<evidence type="ECO:0000313" key="5">
    <source>
        <dbReference type="Proteomes" id="UP000251692"/>
    </source>
</evidence>
<dbReference type="InterPro" id="IPR002933">
    <property type="entry name" value="Peptidase_M20"/>
</dbReference>
<keyword evidence="2" id="KW-0479">Metal-binding</keyword>
<dbReference type="Gene3D" id="3.40.630.10">
    <property type="entry name" value="Zn peptidases"/>
    <property type="match status" value="1"/>
</dbReference>
<dbReference type="Gene3D" id="3.30.70.360">
    <property type="match status" value="1"/>
</dbReference>
<keyword evidence="1 4" id="KW-0378">Hydrolase</keyword>
<sequence length="387" mass="42743">MLYSNLSDLPELLALRHTLHRYPELSGQETETAHRIGTHLQKYKPDQLLTGLGGTGVAAIFHGENPGGPTILFRAELDALPIAETNTDLAHLSEYEGKGHKCGHDGHMTILTALGSMLHQQRPARGKVVLLYQPAEENGAGAWAVLQDKRFEKEIKPDYVFALHNLPGKPLHQVVIRHNVFAAASTGMIVTYQGKPSHAAEPENGLNPGPAMAETILAFEEIIQNKKQFQDLTLLTIIHARLGEIAFGTNPGFATVMATLRSYQPDDLQKLKELAKQQVLAIATAHKLEHTIEFTEEFPATQNHNTEVEIVRSAARELELAVEEAVQPFRWSEDFGHFTARYKGALFGLGAGTAQPQLHHSDYDFPDELIPTGAALFYGILQKILRQ</sequence>
<dbReference type="Pfam" id="PF07687">
    <property type="entry name" value="M20_dimer"/>
    <property type="match status" value="1"/>
</dbReference>
<dbReference type="Pfam" id="PF01546">
    <property type="entry name" value="Peptidase_M20"/>
    <property type="match status" value="1"/>
</dbReference>
<feature type="binding site" evidence="2">
    <location>
        <position position="104"/>
    </location>
    <ligand>
        <name>Mn(2+)</name>
        <dbReference type="ChEBI" id="CHEBI:29035"/>
        <label>2</label>
    </ligand>
</feature>
<feature type="binding site" evidence="2">
    <location>
        <position position="164"/>
    </location>
    <ligand>
        <name>Mn(2+)</name>
        <dbReference type="ChEBI" id="CHEBI:29035"/>
        <label>2</label>
    </ligand>
</feature>
<dbReference type="SUPFAM" id="SSF53187">
    <property type="entry name" value="Zn-dependent exopeptidases"/>
    <property type="match status" value="1"/>
</dbReference>
<dbReference type="InterPro" id="IPR036264">
    <property type="entry name" value="Bact_exopeptidase_dim_dom"/>
</dbReference>
<dbReference type="OrthoDB" id="9777385at2"/>
<dbReference type="PANTHER" id="PTHR11014:SF169">
    <property type="entry name" value="CLAN MH, FAMILY M20, PEPTIDASE T-LIKE METALLOPEPTIDASE"/>
    <property type="match status" value="1"/>
</dbReference>
<feature type="binding site" evidence="2">
    <location>
        <position position="102"/>
    </location>
    <ligand>
        <name>Mn(2+)</name>
        <dbReference type="ChEBI" id="CHEBI:29035"/>
        <label>2</label>
    </ligand>
</feature>
<evidence type="ECO:0000313" key="4">
    <source>
        <dbReference type="EMBL" id="RAU83178.1"/>
    </source>
</evidence>
<dbReference type="AlphaFoldDB" id="A0A364RFQ2"/>
<feature type="binding site" evidence="2">
    <location>
        <position position="359"/>
    </location>
    <ligand>
        <name>Mn(2+)</name>
        <dbReference type="ChEBI" id="CHEBI:29035"/>
        <label>2</label>
    </ligand>
</feature>
<evidence type="ECO:0000256" key="2">
    <source>
        <dbReference type="PIRSR" id="PIRSR005962-1"/>
    </source>
</evidence>
<name>A0A364RFQ2_9BACT</name>
<comment type="caution">
    <text evidence="4">The sequence shown here is derived from an EMBL/GenBank/DDBJ whole genome shotgun (WGS) entry which is preliminary data.</text>
</comment>
<reference evidence="4 5" key="2">
    <citation type="submission" date="2018-07" db="EMBL/GenBank/DDBJ databases">
        <title>Pontibacter sp. 2b14 genomic sequence and assembly.</title>
        <authorList>
            <person name="Du Z.-J."/>
        </authorList>
    </citation>
    <scope>NUCLEOTIDE SEQUENCE [LARGE SCALE GENOMIC DNA]</scope>
    <source>
        <strain evidence="4 5">2b14</strain>
    </source>
</reference>
<dbReference type="SUPFAM" id="SSF55031">
    <property type="entry name" value="Bacterial exopeptidase dimerisation domain"/>
    <property type="match status" value="1"/>
</dbReference>
<evidence type="ECO:0000259" key="3">
    <source>
        <dbReference type="Pfam" id="PF07687"/>
    </source>
</evidence>
<dbReference type="PANTHER" id="PTHR11014">
    <property type="entry name" value="PEPTIDASE M20 FAMILY MEMBER"/>
    <property type="match status" value="1"/>
</dbReference>
<keyword evidence="2" id="KW-0464">Manganese</keyword>
<reference evidence="4 5" key="1">
    <citation type="submission" date="2018-06" db="EMBL/GenBank/DDBJ databases">
        <authorList>
            <person name="Liu Z.-W."/>
        </authorList>
    </citation>
    <scope>NUCLEOTIDE SEQUENCE [LARGE SCALE GENOMIC DNA]</scope>
    <source>
        <strain evidence="4 5">2b14</strain>
    </source>
</reference>
<feature type="binding site" evidence="2">
    <location>
        <position position="137"/>
    </location>
    <ligand>
        <name>Mn(2+)</name>
        <dbReference type="ChEBI" id="CHEBI:29035"/>
        <label>2</label>
    </ligand>
</feature>
<dbReference type="GO" id="GO:0046872">
    <property type="term" value="F:metal ion binding"/>
    <property type="evidence" value="ECO:0007669"/>
    <property type="project" value="UniProtKB-KW"/>
</dbReference>
<proteinExistence type="predicted"/>